<dbReference type="InterPro" id="IPR013103">
    <property type="entry name" value="RVT_2"/>
</dbReference>
<name>A0A803MD34_CHEQI</name>
<reference evidence="2" key="2">
    <citation type="submission" date="2021-03" db="UniProtKB">
        <authorList>
            <consortium name="EnsemblPlants"/>
        </authorList>
    </citation>
    <scope>IDENTIFICATION</scope>
</reference>
<dbReference type="Proteomes" id="UP000596660">
    <property type="component" value="Unplaced"/>
</dbReference>
<dbReference type="Gramene" id="AUR62027377-RA">
    <property type="protein sequence ID" value="AUR62027377-RA:cds"/>
    <property type="gene ID" value="AUR62027377"/>
</dbReference>
<dbReference type="Pfam" id="PF07727">
    <property type="entry name" value="RVT_2"/>
    <property type="match status" value="1"/>
</dbReference>
<proteinExistence type="predicted"/>
<dbReference type="AlphaFoldDB" id="A0A803MD34"/>
<evidence type="ECO:0000313" key="3">
    <source>
        <dbReference type="Proteomes" id="UP000596660"/>
    </source>
</evidence>
<evidence type="ECO:0000259" key="1">
    <source>
        <dbReference type="Pfam" id="PF07727"/>
    </source>
</evidence>
<protein>
    <recommendedName>
        <fullName evidence="1">Reverse transcriptase Ty1/copia-type domain-containing protein</fullName>
    </recommendedName>
</protein>
<sequence length="117" mass="13181">MKDLEKLRYFLGLEIDQSNSGIFISQRKYALDVISEFGLTKARPLKVPMDTHIKLTDPLPSAEIYQRLVGKVQNGAIKPAYIPSSEQLADILTKILPVQQHQYLLDKLGVTSHPHQA</sequence>
<keyword evidence="3" id="KW-1185">Reference proteome</keyword>
<organism evidence="2 3">
    <name type="scientific">Chenopodium quinoa</name>
    <name type="common">Quinoa</name>
    <dbReference type="NCBI Taxonomy" id="63459"/>
    <lineage>
        <taxon>Eukaryota</taxon>
        <taxon>Viridiplantae</taxon>
        <taxon>Streptophyta</taxon>
        <taxon>Embryophyta</taxon>
        <taxon>Tracheophyta</taxon>
        <taxon>Spermatophyta</taxon>
        <taxon>Magnoliopsida</taxon>
        <taxon>eudicotyledons</taxon>
        <taxon>Gunneridae</taxon>
        <taxon>Pentapetalae</taxon>
        <taxon>Caryophyllales</taxon>
        <taxon>Chenopodiaceae</taxon>
        <taxon>Chenopodioideae</taxon>
        <taxon>Atripliceae</taxon>
        <taxon>Chenopodium</taxon>
    </lineage>
</organism>
<dbReference type="OMA" id="MDTHIKL"/>
<dbReference type="EnsemblPlants" id="AUR62027377-RA">
    <property type="protein sequence ID" value="AUR62027377-RA:cds"/>
    <property type="gene ID" value="AUR62027377"/>
</dbReference>
<feature type="domain" description="Reverse transcriptase Ty1/copia-type" evidence="1">
    <location>
        <begin position="1"/>
        <end position="49"/>
    </location>
</feature>
<accession>A0A803MD34</accession>
<reference evidence="2" key="1">
    <citation type="journal article" date="2017" name="Nature">
        <title>The genome of Chenopodium quinoa.</title>
        <authorList>
            <person name="Jarvis D.E."/>
            <person name="Ho Y.S."/>
            <person name="Lightfoot D.J."/>
            <person name="Schmoeckel S.M."/>
            <person name="Li B."/>
            <person name="Borm T.J.A."/>
            <person name="Ohyanagi H."/>
            <person name="Mineta K."/>
            <person name="Michell C.T."/>
            <person name="Saber N."/>
            <person name="Kharbatia N.M."/>
            <person name="Rupper R.R."/>
            <person name="Sharp A.R."/>
            <person name="Dally N."/>
            <person name="Boughton B.A."/>
            <person name="Woo Y.H."/>
            <person name="Gao G."/>
            <person name="Schijlen E.G.W.M."/>
            <person name="Guo X."/>
            <person name="Momin A.A."/>
            <person name="Negrao S."/>
            <person name="Al-Babili S."/>
            <person name="Gehring C."/>
            <person name="Roessner U."/>
            <person name="Jung C."/>
            <person name="Murphy K."/>
            <person name="Arold S.T."/>
            <person name="Gojobori T."/>
            <person name="van der Linden C.G."/>
            <person name="van Loo E.N."/>
            <person name="Jellen E.N."/>
            <person name="Maughan P.J."/>
            <person name="Tester M."/>
        </authorList>
    </citation>
    <scope>NUCLEOTIDE SEQUENCE [LARGE SCALE GENOMIC DNA]</scope>
    <source>
        <strain evidence="2">cv. PI 614886</strain>
    </source>
</reference>
<evidence type="ECO:0000313" key="2">
    <source>
        <dbReference type="EnsemblPlants" id="AUR62027377-RA:cds"/>
    </source>
</evidence>